<dbReference type="CDD" id="cd11466">
    <property type="entry name" value="bHLH_TS_HAND"/>
    <property type="match status" value="1"/>
</dbReference>
<evidence type="ECO:0000256" key="6">
    <source>
        <dbReference type="SAM" id="MobiDB-lite"/>
    </source>
</evidence>
<dbReference type="GO" id="GO:0046983">
    <property type="term" value="F:protein dimerization activity"/>
    <property type="evidence" value="ECO:0007669"/>
    <property type="project" value="InterPro"/>
</dbReference>
<keyword evidence="2" id="KW-0805">Transcription regulation</keyword>
<feature type="domain" description="BHLH" evidence="7">
    <location>
        <begin position="416"/>
        <end position="468"/>
    </location>
</feature>
<evidence type="ECO:0000259" key="7">
    <source>
        <dbReference type="PROSITE" id="PS50888"/>
    </source>
</evidence>
<proteinExistence type="predicted"/>
<comment type="subcellular location">
    <subcellularLocation>
        <location evidence="1">Nucleus</location>
    </subcellularLocation>
</comment>
<accession>A0A336LVI8</accession>
<keyword evidence="5" id="KW-0539">Nucleus</keyword>
<dbReference type="GO" id="GO:0005634">
    <property type="term" value="C:nucleus"/>
    <property type="evidence" value="ECO:0007669"/>
    <property type="project" value="UniProtKB-SubCell"/>
</dbReference>
<evidence type="ECO:0000256" key="1">
    <source>
        <dbReference type="ARBA" id="ARBA00004123"/>
    </source>
</evidence>
<evidence type="ECO:0000313" key="8">
    <source>
        <dbReference type="EMBL" id="SSX17648.1"/>
    </source>
</evidence>
<gene>
    <name evidence="8" type="primary">CSON002399</name>
</gene>
<dbReference type="FunFam" id="3.80.10.10:FF:000695">
    <property type="entry name" value="leucine-rich melanocyte differentiation-associated protein"/>
    <property type="match status" value="1"/>
</dbReference>
<dbReference type="SUPFAM" id="SSF52058">
    <property type="entry name" value="L domain-like"/>
    <property type="match status" value="1"/>
</dbReference>
<dbReference type="InterPro" id="IPR001611">
    <property type="entry name" value="Leu-rich_rpt"/>
</dbReference>
<dbReference type="Pfam" id="PF00010">
    <property type="entry name" value="HLH"/>
    <property type="match status" value="1"/>
</dbReference>
<evidence type="ECO:0000256" key="5">
    <source>
        <dbReference type="ARBA" id="ARBA00023242"/>
    </source>
</evidence>
<dbReference type="PANTHER" id="PTHR46282:SF2">
    <property type="entry name" value="LEUCINE-RICH MELANOCYTE DIFFERENTIATION-ASSOCIATED PROTEIN"/>
    <property type="match status" value="1"/>
</dbReference>
<protein>
    <submittedName>
        <fullName evidence="8">CSON002399 protein</fullName>
    </submittedName>
</protein>
<evidence type="ECO:0000256" key="4">
    <source>
        <dbReference type="ARBA" id="ARBA00023163"/>
    </source>
</evidence>
<dbReference type="FunFam" id="4.10.280.10:FF:000010">
    <property type="entry name" value="Scleraxis bHLH transcription factor"/>
    <property type="match status" value="1"/>
</dbReference>
<dbReference type="PANTHER" id="PTHR46282">
    <property type="entry name" value="LEUCINE-RICH MELANOCYTE DIFFERENTIATION-ASSOCIATED PROTEIN"/>
    <property type="match status" value="1"/>
</dbReference>
<evidence type="ECO:0000256" key="2">
    <source>
        <dbReference type="ARBA" id="ARBA00023015"/>
    </source>
</evidence>
<dbReference type="GO" id="GO:0003677">
    <property type="term" value="F:DNA binding"/>
    <property type="evidence" value="ECO:0007669"/>
    <property type="project" value="UniProtKB-KW"/>
</dbReference>
<dbReference type="SUPFAM" id="SSF47459">
    <property type="entry name" value="HLH, helix-loop-helix DNA-binding domain"/>
    <property type="match status" value="1"/>
</dbReference>
<keyword evidence="3" id="KW-0238">DNA-binding</keyword>
<dbReference type="InterPro" id="IPR011598">
    <property type="entry name" value="bHLH_dom"/>
</dbReference>
<dbReference type="InterPro" id="IPR043313">
    <property type="entry name" value="LRMDA"/>
</dbReference>
<dbReference type="PROSITE" id="PS51450">
    <property type="entry name" value="LRR"/>
    <property type="match status" value="2"/>
</dbReference>
<dbReference type="InterPro" id="IPR036638">
    <property type="entry name" value="HLH_DNA-bd_sf"/>
</dbReference>
<dbReference type="AlphaFoldDB" id="A0A336LVI8"/>
<dbReference type="InterPro" id="IPR032675">
    <property type="entry name" value="LRR_dom_sf"/>
</dbReference>
<dbReference type="VEuPathDB" id="VectorBase:CSON002399"/>
<keyword evidence="4" id="KW-0804">Transcription</keyword>
<organism evidence="8">
    <name type="scientific">Culicoides sonorensis</name>
    <name type="common">Biting midge</name>
    <dbReference type="NCBI Taxonomy" id="179676"/>
    <lineage>
        <taxon>Eukaryota</taxon>
        <taxon>Metazoa</taxon>
        <taxon>Ecdysozoa</taxon>
        <taxon>Arthropoda</taxon>
        <taxon>Hexapoda</taxon>
        <taxon>Insecta</taxon>
        <taxon>Pterygota</taxon>
        <taxon>Neoptera</taxon>
        <taxon>Endopterygota</taxon>
        <taxon>Diptera</taxon>
        <taxon>Nematocera</taxon>
        <taxon>Chironomoidea</taxon>
        <taxon>Ceratopogonidae</taxon>
        <taxon>Ceratopogoninae</taxon>
        <taxon>Culicoides</taxon>
        <taxon>Monoculicoides</taxon>
    </lineage>
</organism>
<reference evidence="8" key="1">
    <citation type="submission" date="2018-07" db="EMBL/GenBank/DDBJ databases">
        <authorList>
            <person name="Quirk P.G."/>
            <person name="Krulwich T.A."/>
        </authorList>
    </citation>
    <scope>NUCLEOTIDE SEQUENCE</scope>
</reference>
<dbReference type="Gene3D" id="4.10.280.10">
    <property type="entry name" value="Helix-loop-helix DNA-binding domain"/>
    <property type="match status" value="1"/>
</dbReference>
<dbReference type="Pfam" id="PF14580">
    <property type="entry name" value="LRR_9"/>
    <property type="match status" value="1"/>
</dbReference>
<evidence type="ECO:0000256" key="3">
    <source>
        <dbReference type="ARBA" id="ARBA00023125"/>
    </source>
</evidence>
<sequence>MTRAPRAEASKLRHTESLAKARLAAATAKSTIQPPKSYFGSGMFRQPSMNESTTKNMNKYDLKRVVRPSNYFWIEFHKTGNMSNKGINWGKVIYNEDERKLIFFDQKVVRVPEAIYNLFHGRVKILDLSCNRISSLDALQYFEEMEELILDNNMITDDVVFPPNSPNLRVLSLNNNRIKDLNKLLKKVKRSFPHLEYLSLLGNTACPYFFLNFDFDSYYEYRIHVISQLKNLRFLDTRQVSLTERKLAKNKKMNIPESSTAPASLDYNDCIESTTNGNTQPSSLSGLARFFPISWLRREPKVYNPLPDSKERQPRAAYGKLNYKYIGNESEGHHIVQDETYIDSAYSTNDSPSHYGQNFSPINSQHGASCSPSYYSTHYCTPEEFEKNNYFKEEGYQTQSRTITKSDGTTVVKVVKKRNTANKKERRRTQSINSAYLSLRERIPNVPDDTKLSKIKTLRLAHTYIVYLVDVLQGNQDPSVDFRPELVPSSRKINAEKRAMMKNEIQSFSMQQERKKGKGRTGWPHNVWSEGLKQTGVK</sequence>
<dbReference type="EMBL" id="UFQT01000013">
    <property type="protein sequence ID" value="SSX17648.1"/>
    <property type="molecule type" value="Genomic_DNA"/>
</dbReference>
<dbReference type="Gene3D" id="3.80.10.10">
    <property type="entry name" value="Ribonuclease Inhibitor"/>
    <property type="match status" value="1"/>
</dbReference>
<feature type="region of interest" description="Disordered" evidence="6">
    <location>
        <begin position="508"/>
        <end position="538"/>
    </location>
</feature>
<dbReference type="SMART" id="SM00353">
    <property type="entry name" value="HLH"/>
    <property type="match status" value="1"/>
</dbReference>
<dbReference type="PROSITE" id="PS50888">
    <property type="entry name" value="BHLH"/>
    <property type="match status" value="1"/>
</dbReference>
<name>A0A336LVI8_CULSO</name>